<keyword evidence="3" id="KW-1185">Reference proteome</keyword>
<dbReference type="OrthoDB" id="2414723at2759"/>
<dbReference type="Proteomes" id="UP000790833">
    <property type="component" value="Unassembled WGS sequence"/>
</dbReference>
<dbReference type="GO" id="GO:0051260">
    <property type="term" value="P:protein homooligomerization"/>
    <property type="evidence" value="ECO:0007669"/>
    <property type="project" value="InterPro"/>
</dbReference>
<comment type="caution">
    <text evidence="2">The sequence shown here is derived from an EMBL/GenBank/DDBJ whole genome shotgun (WGS) entry which is preliminary data.</text>
</comment>
<dbReference type="AlphaFoldDB" id="A0A9P8AKJ9"/>
<dbReference type="Pfam" id="PF02214">
    <property type="entry name" value="BTB_2"/>
    <property type="match status" value="1"/>
</dbReference>
<reference evidence="2" key="1">
    <citation type="submission" date="2021-03" db="EMBL/GenBank/DDBJ databases">
        <authorList>
            <person name="Palmer J.M."/>
        </authorList>
    </citation>
    <scope>NUCLEOTIDE SEQUENCE</scope>
    <source>
        <strain evidence="2">ARV_011</strain>
    </source>
</reference>
<evidence type="ECO:0000313" key="3">
    <source>
        <dbReference type="Proteomes" id="UP000790833"/>
    </source>
</evidence>
<dbReference type="PANTHER" id="PTHR31758">
    <property type="entry name" value="BTB/POZ DOMAIN-CONTAINING PROTEIN YLR108C"/>
    <property type="match status" value="1"/>
</dbReference>
<evidence type="ECO:0000259" key="1">
    <source>
        <dbReference type="Pfam" id="PF02214"/>
    </source>
</evidence>
<name>A0A9P8AKJ9_9ASCO</name>
<dbReference type="SUPFAM" id="SSF54695">
    <property type="entry name" value="POZ domain"/>
    <property type="match status" value="2"/>
</dbReference>
<dbReference type="RefSeq" id="XP_043051448.1">
    <property type="nucleotide sequence ID" value="XM_043193060.1"/>
</dbReference>
<protein>
    <recommendedName>
        <fullName evidence="1">Potassium channel tetramerisation-type BTB domain-containing protein</fullName>
    </recommendedName>
</protein>
<dbReference type="GeneID" id="66115662"/>
<proteinExistence type="predicted"/>
<organism evidence="2 3">
    <name type="scientific">Scheffersomyces spartinae</name>
    <dbReference type="NCBI Taxonomy" id="45513"/>
    <lineage>
        <taxon>Eukaryota</taxon>
        <taxon>Fungi</taxon>
        <taxon>Dikarya</taxon>
        <taxon>Ascomycota</taxon>
        <taxon>Saccharomycotina</taxon>
        <taxon>Pichiomycetes</taxon>
        <taxon>Debaryomycetaceae</taxon>
        <taxon>Scheffersomyces</taxon>
    </lineage>
</organism>
<feature type="domain" description="Potassium channel tetramerisation-type BTB" evidence="1">
    <location>
        <begin position="32"/>
        <end position="110"/>
    </location>
</feature>
<dbReference type="InterPro" id="IPR011333">
    <property type="entry name" value="SKP1/BTB/POZ_sf"/>
</dbReference>
<gene>
    <name evidence="2" type="ORF">KQ657_002288</name>
</gene>
<dbReference type="PANTHER" id="PTHR31758:SF2">
    <property type="entry name" value="BTB_POZ DOMAIN-CONTAINING PROTEIN YLR108C"/>
    <property type="match status" value="1"/>
</dbReference>
<accession>A0A9P8AKJ9</accession>
<dbReference type="InterPro" id="IPR003131">
    <property type="entry name" value="T1-type_BTB"/>
</dbReference>
<sequence length="345" mass="40561">MTDLPIRVKLSREYDNEVPEYLPHDKIYLIQVGYKLFRLSGFSLSFDGPSYFTRFFEVPENADTVLFIDRNPKVFEYIYNHLQGYTLNVENEYMYIHLWSESFYFSLTRLQDFLIRDYLYANIGGKTFKISKCLFDQSNLPNYFTLNYDTMLQEKAIIEKVKSLRPPPHAPPSIDTRSSKLFEDILELLKGNYGVITSDEHRALLIRECRYYRFLGLEQRILKHSILFNSFLNKHEIVLSLHDIQAKGLVNTSSGRNETLLEYQRPLINDQQRILIMQINSNEGLNGRITLQLNLSFNIITLKLQDKIALKFSQVFKNYSDSIDKDKESMSLKVHSLMNLVIKEI</sequence>
<dbReference type="Gene3D" id="3.30.710.10">
    <property type="entry name" value="Potassium Channel Kv1.1, Chain A"/>
    <property type="match status" value="2"/>
</dbReference>
<dbReference type="EMBL" id="JAHMUF010000002">
    <property type="protein sequence ID" value="KAG7195903.1"/>
    <property type="molecule type" value="Genomic_DNA"/>
</dbReference>
<evidence type="ECO:0000313" key="2">
    <source>
        <dbReference type="EMBL" id="KAG7195903.1"/>
    </source>
</evidence>